<dbReference type="AlphaFoldDB" id="D7DY03"/>
<dbReference type="eggNOG" id="ENOG5032WZS">
    <property type="taxonomic scope" value="Bacteria"/>
</dbReference>
<evidence type="ECO:0000313" key="2">
    <source>
        <dbReference type="Proteomes" id="UP000001511"/>
    </source>
</evidence>
<dbReference type="HOGENOM" id="CLU_139134_0_0_3"/>
<organism evidence="1 2">
    <name type="scientific">Nostoc azollae (strain 0708)</name>
    <name type="common">Anabaena azollae (strain 0708)</name>
    <dbReference type="NCBI Taxonomy" id="551115"/>
    <lineage>
        <taxon>Bacteria</taxon>
        <taxon>Bacillati</taxon>
        <taxon>Cyanobacteriota</taxon>
        <taxon>Cyanophyceae</taxon>
        <taxon>Nostocales</taxon>
        <taxon>Nostocaceae</taxon>
        <taxon>Trichormus</taxon>
    </lineage>
</organism>
<sequence>MTQELTPGYVYHGTLVSSEDVNTLIMEVSNSQSYYFLRYSHAVSGICQQLPSERGEIEGQVFNFLCEMRWKKHKSGYEVLVLSKQEFKLEGFEKLAGNWEICDINAFWHNPEETRFPKGFVFKGENDKPINPKEIKIKQRYFQDADTATIHFIALTVKSND</sequence>
<gene>
    <name evidence="1" type="ordered locus">Aazo_2393</name>
</gene>
<name>D7DY03_NOSA0</name>
<dbReference type="RefSeq" id="WP_013191348.1">
    <property type="nucleotide sequence ID" value="NC_014248.1"/>
</dbReference>
<dbReference type="OrthoDB" id="573397at2"/>
<dbReference type="EMBL" id="CP002059">
    <property type="protein sequence ID" value="ADI64331.1"/>
    <property type="molecule type" value="Genomic_DNA"/>
</dbReference>
<accession>D7DY03</accession>
<evidence type="ECO:0000313" key="1">
    <source>
        <dbReference type="EMBL" id="ADI64331.1"/>
    </source>
</evidence>
<proteinExistence type="predicted"/>
<dbReference type="KEGG" id="naz:Aazo_2393"/>
<protein>
    <submittedName>
        <fullName evidence="1">Uncharacterized protein</fullName>
    </submittedName>
</protein>
<keyword evidence="2" id="KW-1185">Reference proteome</keyword>
<reference evidence="1 2" key="1">
    <citation type="journal article" date="2010" name="PLoS ONE">
        <title>Genome erosion in a nitrogen-fixing vertically transmitted endosymbiotic multicellular cyanobacterium.</title>
        <authorList>
            <person name="Ran L."/>
            <person name="Larsson J."/>
            <person name="Vigil-Stenman T."/>
            <person name="Nylander J.A."/>
            <person name="Ininbergs K."/>
            <person name="Zheng W.W."/>
            <person name="Lapidus A."/>
            <person name="Lowry S."/>
            <person name="Haselkorn R."/>
            <person name="Bergman B."/>
        </authorList>
    </citation>
    <scope>NUCLEOTIDE SEQUENCE [LARGE SCALE GENOMIC DNA]</scope>
    <source>
        <strain evidence="1 2">0708</strain>
    </source>
</reference>
<dbReference type="Proteomes" id="UP000001511">
    <property type="component" value="Chromosome"/>
</dbReference>
<dbReference type="STRING" id="551115.Aazo_2393"/>